<feature type="transmembrane region" description="Helical" evidence="1">
    <location>
        <begin position="312"/>
        <end position="331"/>
    </location>
</feature>
<gene>
    <name evidence="2" type="ORF">AVDCRST_MAG88-1226</name>
</gene>
<dbReference type="EMBL" id="CADCWM010000418">
    <property type="protein sequence ID" value="CAA9557515.1"/>
    <property type="molecule type" value="Genomic_DNA"/>
</dbReference>
<name>A0A6J4UTG7_9BACT</name>
<reference evidence="2" key="1">
    <citation type="submission" date="2020-02" db="EMBL/GenBank/DDBJ databases">
        <authorList>
            <person name="Meier V. D."/>
        </authorList>
    </citation>
    <scope>NUCLEOTIDE SEQUENCE</scope>
    <source>
        <strain evidence="2">AVDCRST_MAG88</strain>
    </source>
</reference>
<keyword evidence="1" id="KW-0472">Membrane</keyword>
<accession>A0A6J4UTG7</accession>
<feature type="non-terminal residue" evidence="2">
    <location>
        <position position="1"/>
    </location>
</feature>
<keyword evidence="1" id="KW-0812">Transmembrane</keyword>
<keyword evidence="1" id="KW-1133">Transmembrane helix</keyword>
<feature type="transmembrane region" description="Helical" evidence="1">
    <location>
        <begin position="290"/>
        <end position="306"/>
    </location>
</feature>
<feature type="transmembrane region" description="Helical" evidence="1">
    <location>
        <begin position="83"/>
        <end position="106"/>
    </location>
</feature>
<evidence type="ECO:0000256" key="1">
    <source>
        <dbReference type="SAM" id="Phobius"/>
    </source>
</evidence>
<feature type="transmembrane region" description="Helical" evidence="1">
    <location>
        <begin position="210"/>
        <end position="232"/>
    </location>
</feature>
<feature type="transmembrane region" description="Helical" evidence="1">
    <location>
        <begin position="118"/>
        <end position="135"/>
    </location>
</feature>
<organism evidence="2">
    <name type="scientific">uncultured Thermomicrobiales bacterium</name>
    <dbReference type="NCBI Taxonomy" id="1645740"/>
    <lineage>
        <taxon>Bacteria</taxon>
        <taxon>Pseudomonadati</taxon>
        <taxon>Thermomicrobiota</taxon>
        <taxon>Thermomicrobia</taxon>
        <taxon>Thermomicrobiales</taxon>
        <taxon>environmental samples</taxon>
    </lineage>
</organism>
<protein>
    <recommendedName>
        <fullName evidence="3">YfhO family protein</fullName>
    </recommendedName>
</protein>
<feature type="transmembrane region" description="Helical" evidence="1">
    <location>
        <begin position="169"/>
        <end position="198"/>
    </location>
</feature>
<feature type="non-terminal residue" evidence="2">
    <location>
        <position position="337"/>
    </location>
</feature>
<dbReference type="AlphaFoldDB" id="A0A6J4UTG7"/>
<proteinExistence type="predicted"/>
<evidence type="ECO:0008006" key="3">
    <source>
        <dbReference type="Google" id="ProtNLM"/>
    </source>
</evidence>
<sequence length="337" mass="36353">PLALYVLITVVVTWPLALHFGTHVPGDGGDALQNVWNYWWTREAILGGRNPFWTPLLYAPGGAPLYLHTLNLFNGLVSLPVQLLFGLIPAYNTVVFLSFGLAAYFAYLLTAHVSGCRFAGFFGGVVYAFGSYHLAHLLGHMNLLASEWLPAYALCLIAATGARGRRRTLLAAAGVGALLLVTLVDWQYVLFALIFTALYAPLAAVVRRSVAPLVVAAAIGVVWGVAALPLLAPTIAEVRSGIAASPNPVFAGQYSAEPRSFVARGPLQSWREPWRAPVGRAEKVVLIERTLFLGWLPLGLAAAALWRCRRRAVPWAALALPFVLLALGPSLRLGEWA</sequence>
<evidence type="ECO:0000313" key="2">
    <source>
        <dbReference type="EMBL" id="CAA9557515.1"/>
    </source>
</evidence>